<proteinExistence type="predicted"/>
<dbReference type="Proteomes" id="UP000070054">
    <property type="component" value="Unassembled WGS sequence"/>
</dbReference>
<feature type="compositionally biased region" description="Basic and acidic residues" evidence="1">
    <location>
        <begin position="76"/>
        <end position="88"/>
    </location>
</feature>
<gene>
    <name evidence="2" type="ORF">CNYM01_10609</name>
</gene>
<dbReference type="AlphaFoldDB" id="A0A135RYP4"/>
<sequence>MSQSFKDFVRRNIRTTFKIFGGNQGGSVSHCVEWEDIEPASFVDLMEYACSGDYAVPALSKSKTDDTSNAVKGGHSSHDTPGTERDGGDVGVNTPASTRPSTAKRLVPPRLGMGATRTRRNAPQPEISSLYTWIRNVSQDPQCQQHTSAQYKFCEEYFPIPLEATESTAEEWLEDIKLQHQTGYKEVFLAHAKLYLVANQFEIVELKDFACTSFARVCCMPQAPTRCCEPRPIRLGTFIRTPYPEMMISENCFCNSVSPIWSG</sequence>
<dbReference type="EMBL" id="JEMN01001708">
    <property type="protein sequence ID" value="KXH28786.1"/>
    <property type="molecule type" value="Genomic_DNA"/>
</dbReference>
<protein>
    <submittedName>
        <fullName evidence="2">Uncharacterized protein</fullName>
    </submittedName>
</protein>
<feature type="region of interest" description="Disordered" evidence="1">
    <location>
        <begin position="59"/>
        <end position="122"/>
    </location>
</feature>
<dbReference type="OrthoDB" id="9997739at2759"/>
<accession>A0A135RYP4</accession>
<evidence type="ECO:0000313" key="2">
    <source>
        <dbReference type="EMBL" id="KXH28786.1"/>
    </source>
</evidence>
<comment type="caution">
    <text evidence="2">The sequence shown here is derived from an EMBL/GenBank/DDBJ whole genome shotgun (WGS) entry which is preliminary data.</text>
</comment>
<evidence type="ECO:0000256" key="1">
    <source>
        <dbReference type="SAM" id="MobiDB-lite"/>
    </source>
</evidence>
<keyword evidence="3" id="KW-1185">Reference proteome</keyword>
<organism evidence="2 3">
    <name type="scientific">Colletotrichum nymphaeae SA-01</name>
    <dbReference type="NCBI Taxonomy" id="1460502"/>
    <lineage>
        <taxon>Eukaryota</taxon>
        <taxon>Fungi</taxon>
        <taxon>Dikarya</taxon>
        <taxon>Ascomycota</taxon>
        <taxon>Pezizomycotina</taxon>
        <taxon>Sordariomycetes</taxon>
        <taxon>Hypocreomycetidae</taxon>
        <taxon>Glomerellales</taxon>
        <taxon>Glomerellaceae</taxon>
        <taxon>Colletotrichum</taxon>
        <taxon>Colletotrichum acutatum species complex</taxon>
    </lineage>
</organism>
<name>A0A135RYP4_9PEZI</name>
<reference evidence="2 3" key="1">
    <citation type="submission" date="2014-02" db="EMBL/GenBank/DDBJ databases">
        <title>The genome sequence of Colletotrichum nymphaeae SA-01.</title>
        <authorList>
            <person name="Baroncelli R."/>
            <person name="Thon M.R."/>
        </authorList>
    </citation>
    <scope>NUCLEOTIDE SEQUENCE [LARGE SCALE GENOMIC DNA]</scope>
    <source>
        <strain evidence="2 3">SA-01</strain>
    </source>
</reference>
<evidence type="ECO:0000313" key="3">
    <source>
        <dbReference type="Proteomes" id="UP000070054"/>
    </source>
</evidence>